<name>A0A0C3C0I7_HEBCY</name>
<dbReference type="STRING" id="686832.A0A0C3C0I7"/>
<dbReference type="OrthoDB" id="2851338at2759"/>
<evidence type="ECO:0000313" key="2">
    <source>
        <dbReference type="Proteomes" id="UP000053424"/>
    </source>
</evidence>
<dbReference type="EMBL" id="KN831799">
    <property type="protein sequence ID" value="KIM37176.1"/>
    <property type="molecule type" value="Genomic_DNA"/>
</dbReference>
<dbReference type="AlphaFoldDB" id="A0A0C3C0I7"/>
<dbReference type="InterPro" id="IPR011008">
    <property type="entry name" value="Dimeric_a/b-barrel"/>
</dbReference>
<keyword evidence="2" id="KW-1185">Reference proteome</keyword>
<dbReference type="InterPro" id="IPR025563">
    <property type="entry name" value="DUF4286"/>
</dbReference>
<sequence>MTDRGLLFVFGEPGPDVSEAEFNGILYISSWILYSFYTDWYDNEHAPARLTVPGFTNAARYKATDAEKPSWVAIYEIASPSIAYSEPYKALSSQGSEREQNLIPRLALLNRRTRPGLSTSDLPGKYLFVVTFLVQPELDEEFNAWYEEEHIPDLSKVPGWQRARRYKLDSSVELARGPAATPDNPVHNYLTLHEWDRDGYVTFPEFTATLVTPWSAKMLQAVKAFSGRPFVLHKNIK</sequence>
<protein>
    <submittedName>
        <fullName evidence="1">Uncharacterized protein</fullName>
    </submittedName>
</protein>
<proteinExistence type="predicted"/>
<dbReference type="Proteomes" id="UP000053424">
    <property type="component" value="Unassembled WGS sequence"/>
</dbReference>
<dbReference type="Pfam" id="PF14114">
    <property type="entry name" value="DUF4286"/>
    <property type="match status" value="1"/>
</dbReference>
<gene>
    <name evidence="1" type="ORF">M413DRAFT_31110</name>
</gene>
<organism evidence="1 2">
    <name type="scientific">Hebeloma cylindrosporum</name>
    <dbReference type="NCBI Taxonomy" id="76867"/>
    <lineage>
        <taxon>Eukaryota</taxon>
        <taxon>Fungi</taxon>
        <taxon>Dikarya</taxon>
        <taxon>Basidiomycota</taxon>
        <taxon>Agaricomycotina</taxon>
        <taxon>Agaricomycetes</taxon>
        <taxon>Agaricomycetidae</taxon>
        <taxon>Agaricales</taxon>
        <taxon>Agaricineae</taxon>
        <taxon>Hymenogastraceae</taxon>
        <taxon>Hebeloma</taxon>
    </lineage>
</organism>
<reference evidence="2" key="2">
    <citation type="submission" date="2015-01" db="EMBL/GenBank/DDBJ databases">
        <title>Evolutionary Origins and Diversification of the Mycorrhizal Mutualists.</title>
        <authorList>
            <consortium name="DOE Joint Genome Institute"/>
            <consortium name="Mycorrhizal Genomics Consortium"/>
            <person name="Kohler A."/>
            <person name="Kuo A."/>
            <person name="Nagy L.G."/>
            <person name="Floudas D."/>
            <person name="Copeland A."/>
            <person name="Barry K.W."/>
            <person name="Cichocki N."/>
            <person name="Veneault-Fourrey C."/>
            <person name="LaButti K."/>
            <person name="Lindquist E.A."/>
            <person name="Lipzen A."/>
            <person name="Lundell T."/>
            <person name="Morin E."/>
            <person name="Murat C."/>
            <person name="Riley R."/>
            <person name="Ohm R."/>
            <person name="Sun H."/>
            <person name="Tunlid A."/>
            <person name="Henrissat B."/>
            <person name="Grigoriev I.V."/>
            <person name="Hibbett D.S."/>
            <person name="Martin F."/>
        </authorList>
    </citation>
    <scope>NUCLEOTIDE SEQUENCE [LARGE SCALE GENOMIC DNA]</scope>
    <source>
        <strain evidence="2">h7</strain>
    </source>
</reference>
<evidence type="ECO:0000313" key="1">
    <source>
        <dbReference type="EMBL" id="KIM37176.1"/>
    </source>
</evidence>
<dbReference type="Gene3D" id="3.30.70.100">
    <property type="match status" value="1"/>
</dbReference>
<dbReference type="HOGENOM" id="CLU_073903_0_0_1"/>
<reference evidence="1 2" key="1">
    <citation type="submission" date="2014-04" db="EMBL/GenBank/DDBJ databases">
        <authorList>
            <consortium name="DOE Joint Genome Institute"/>
            <person name="Kuo A."/>
            <person name="Gay G."/>
            <person name="Dore J."/>
            <person name="Kohler A."/>
            <person name="Nagy L.G."/>
            <person name="Floudas D."/>
            <person name="Copeland A."/>
            <person name="Barry K.W."/>
            <person name="Cichocki N."/>
            <person name="Veneault-Fourrey C."/>
            <person name="LaButti K."/>
            <person name="Lindquist E.A."/>
            <person name="Lipzen A."/>
            <person name="Lundell T."/>
            <person name="Morin E."/>
            <person name="Murat C."/>
            <person name="Sun H."/>
            <person name="Tunlid A."/>
            <person name="Henrissat B."/>
            <person name="Grigoriev I.V."/>
            <person name="Hibbett D.S."/>
            <person name="Martin F."/>
            <person name="Nordberg H.P."/>
            <person name="Cantor M.N."/>
            <person name="Hua S.X."/>
        </authorList>
    </citation>
    <scope>NUCLEOTIDE SEQUENCE [LARGE SCALE GENOMIC DNA]</scope>
    <source>
        <strain evidence="2">h7</strain>
    </source>
</reference>
<dbReference type="SUPFAM" id="SSF54909">
    <property type="entry name" value="Dimeric alpha+beta barrel"/>
    <property type="match status" value="1"/>
</dbReference>
<accession>A0A0C3C0I7</accession>